<feature type="region of interest" description="Disordered" evidence="6">
    <location>
        <begin position="396"/>
        <end position="424"/>
    </location>
</feature>
<dbReference type="GO" id="GO:0006310">
    <property type="term" value="P:DNA recombination"/>
    <property type="evidence" value="ECO:0007669"/>
    <property type="project" value="UniProtKB-KW"/>
</dbReference>
<dbReference type="InterPro" id="IPR010998">
    <property type="entry name" value="Integrase_recombinase_N"/>
</dbReference>
<dbReference type="GO" id="GO:0003677">
    <property type="term" value="F:DNA binding"/>
    <property type="evidence" value="ECO:0007669"/>
    <property type="project" value="UniProtKB-UniRule"/>
</dbReference>
<evidence type="ECO:0000256" key="2">
    <source>
        <dbReference type="ARBA" id="ARBA00022908"/>
    </source>
</evidence>
<keyword evidence="3 5" id="KW-0238">DNA-binding</keyword>
<sequence>MASIYKRSKGKHEPYTIQYRDHLGKRRTKKGFTDKGLTEQLAAKLESEARLRQTGMIDPQQERYAEQKQSEISDHLAAFEESLSENTPKYVKLTMGRIRRIVVGCGFANLGDIDTEAVQAHLRSLRREENLGNRTFNHYLQAMDAFLNWCVSTKRLLVNPLIGMKRLNQEVDVRRKRRALTAEEIGRLIAAARNSGVSVQRFNGEQRARIYTLSYMTGLRKKELASLSVRSFHFDAVPPTVTVEAGCSKHRRKDVLPLHPDLVGMLREWLKGIPPGEKLFPNLDRKKTWFMVQKDLERVGIPYETEDGVADFHAAGRHTHITELLRNGATLPEAKALARHSDVKMTMRYTHIGIADQAKAVANLPAPQQPVKPSVPKEQPDEPALHGRCISGGVGCHSEARDGKTKTGPKSETPCGDRGLGVDRRHLSKGGKVEAAGIEPASCDTSVKASTCVFY</sequence>
<reference evidence="9 10" key="1">
    <citation type="submission" date="2019-02" db="EMBL/GenBank/DDBJ databases">
        <title>Deep-cultivation of Planctomycetes and their phenomic and genomic characterization uncovers novel biology.</title>
        <authorList>
            <person name="Wiegand S."/>
            <person name="Jogler M."/>
            <person name="Boedeker C."/>
            <person name="Pinto D."/>
            <person name="Vollmers J."/>
            <person name="Rivas-Marin E."/>
            <person name="Kohn T."/>
            <person name="Peeters S.H."/>
            <person name="Heuer A."/>
            <person name="Rast P."/>
            <person name="Oberbeckmann S."/>
            <person name="Bunk B."/>
            <person name="Jeske O."/>
            <person name="Meyerdierks A."/>
            <person name="Storesund J.E."/>
            <person name="Kallscheuer N."/>
            <person name="Luecker S."/>
            <person name="Lage O.M."/>
            <person name="Pohl T."/>
            <person name="Merkel B.J."/>
            <person name="Hornburger P."/>
            <person name="Mueller R.-W."/>
            <person name="Bruemmer F."/>
            <person name="Labrenz M."/>
            <person name="Spormann A.M."/>
            <person name="Op den Camp H."/>
            <person name="Overmann J."/>
            <person name="Amann R."/>
            <person name="Jetten M.S.M."/>
            <person name="Mascher T."/>
            <person name="Medema M.H."/>
            <person name="Devos D.P."/>
            <person name="Kaster A.-K."/>
            <person name="Ovreas L."/>
            <person name="Rohde M."/>
            <person name="Galperin M.Y."/>
            <person name="Jogler C."/>
        </authorList>
    </citation>
    <scope>NUCLEOTIDE SEQUENCE [LARGE SCALE GENOMIC DNA]</scope>
    <source>
        <strain evidence="9 10">Mal52</strain>
    </source>
</reference>
<dbReference type="KEGG" id="sdyn:Mal52_36790"/>
<feature type="domain" description="Tyr recombinase" evidence="7">
    <location>
        <begin position="175"/>
        <end position="362"/>
    </location>
</feature>
<gene>
    <name evidence="9" type="primary">xerC_2</name>
    <name evidence="9" type="ORF">Mal52_36790</name>
</gene>
<evidence type="ECO:0000259" key="7">
    <source>
        <dbReference type="PROSITE" id="PS51898"/>
    </source>
</evidence>
<evidence type="ECO:0000256" key="4">
    <source>
        <dbReference type="ARBA" id="ARBA00023172"/>
    </source>
</evidence>
<evidence type="ECO:0000313" key="9">
    <source>
        <dbReference type="EMBL" id="QDU45188.1"/>
    </source>
</evidence>
<dbReference type="PANTHER" id="PTHR30349:SF41">
    <property type="entry name" value="INTEGRASE_RECOMBINASE PROTEIN MJ0367-RELATED"/>
    <property type="match status" value="1"/>
</dbReference>
<feature type="region of interest" description="Disordered" evidence="6">
    <location>
        <begin position="366"/>
        <end position="385"/>
    </location>
</feature>
<evidence type="ECO:0000313" key="10">
    <source>
        <dbReference type="Proteomes" id="UP000319383"/>
    </source>
</evidence>
<keyword evidence="4" id="KW-0233">DNA recombination</keyword>
<dbReference type="AlphaFoldDB" id="A0A517ZRU1"/>
<dbReference type="InterPro" id="IPR013762">
    <property type="entry name" value="Integrase-like_cat_sf"/>
</dbReference>
<dbReference type="InterPro" id="IPR044068">
    <property type="entry name" value="CB"/>
</dbReference>
<evidence type="ECO:0000256" key="3">
    <source>
        <dbReference type="ARBA" id="ARBA00023125"/>
    </source>
</evidence>
<evidence type="ECO:0000256" key="1">
    <source>
        <dbReference type="ARBA" id="ARBA00008857"/>
    </source>
</evidence>
<dbReference type="EMBL" id="CP036276">
    <property type="protein sequence ID" value="QDU45188.1"/>
    <property type="molecule type" value="Genomic_DNA"/>
</dbReference>
<dbReference type="InterPro" id="IPR002104">
    <property type="entry name" value="Integrase_catalytic"/>
</dbReference>
<dbReference type="Pfam" id="PF00589">
    <property type="entry name" value="Phage_integrase"/>
    <property type="match status" value="1"/>
</dbReference>
<organism evidence="9 10">
    <name type="scientific">Symmachiella dynata</name>
    <dbReference type="NCBI Taxonomy" id="2527995"/>
    <lineage>
        <taxon>Bacteria</taxon>
        <taxon>Pseudomonadati</taxon>
        <taxon>Planctomycetota</taxon>
        <taxon>Planctomycetia</taxon>
        <taxon>Planctomycetales</taxon>
        <taxon>Planctomycetaceae</taxon>
        <taxon>Symmachiella</taxon>
    </lineage>
</organism>
<dbReference type="InterPro" id="IPR050090">
    <property type="entry name" value="Tyrosine_recombinase_XerCD"/>
</dbReference>
<dbReference type="PANTHER" id="PTHR30349">
    <property type="entry name" value="PHAGE INTEGRASE-RELATED"/>
    <property type="match status" value="1"/>
</dbReference>
<protein>
    <submittedName>
        <fullName evidence="9">Tyrosine recombinase XerC</fullName>
    </submittedName>
</protein>
<evidence type="ECO:0000256" key="6">
    <source>
        <dbReference type="SAM" id="MobiDB-lite"/>
    </source>
</evidence>
<accession>A0A517ZRU1</accession>
<evidence type="ECO:0000256" key="5">
    <source>
        <dbReference type="PROSITE-ProRule" id="PRU01248"/>
    </source>
</evidence>
<dbReference type="GO" id="GO:0015074">
    <property type="term" value="P:DNA integration"/>
    <property type="evidence" value="ECO:0007669"/>
    <property type="project" value="UniProtKB-KW"/>
</dbReference>
<evidence type="ECO:0000259" key="8">
    <source>
        <dbReference type="PROSITE" id="PS51900"/>
    </source>
</evidence>
<name>A0A517ZRU1_9PLAN</name>
<keyword evidence="10" id="KW-1185">Reference proteome</keyword>
<dbReference type="Proteomes" id="UP000319383">
    <property type="component" value="Chromosome"/>
</dbReference>
<feature type="domain" description="Core-binding (CB)" evidence="8">
    <location>
        <begin position="70"/>
        <end position="151"/>
    </location>
</feature>
<keyword evidence="2" id="KW-0229">DNA integration</keyword>
<dbReference type="InterPro" id="IPR011010">
    <property type="entry name" value="DNA_brk_join_enz"/>
</dbReference>
<dbReference type="PROSITE" id="PS51898">
    <property type="entry name" value="TYR_RECOMBINASE"/>
    <property type="match status" value="1"/>
</dbReference>
<proteinExistence type="inferred from homology"/>
<dbReference type="Gene3D" id="1.10.443.10">
    <property type="entry name" value="Intergrase catalytic core"/>
    <property type="match status" value="1"/>
</dbReference>
<dbReference type="Gene3D" id="1.10.150.130">
    <property type="match status" value="1"/>
</dbReference>
<dbReference type="PROSITE" id="PS51900">
    <property type="entry name" value="CB"/>
    <property type="match status" value="1"/>
</dbReference>
<comment type="similarity">
    <text evidence="1">Belongs to the 'phage' integrase family.</text>
</comment>
<dbReference type="SUPFAM" id="SSF56349">
    <property type="entry name" value="DNA breaking-rejoining enzymes"/>
    <property type="match status" value="1"/>
</dbReference>
<dbReference type="CDD" id="cd00796">
    <property type="entry name" value="INT_Rci_Hp1_C"/>
    <property type="match status" value="1"/>
</dbReference>